<dbReference type="AlphaFoldDB" id="N9Y1H3"/>
<keyword evidence="3" id="KW-1185">Reference proteome</keyword>
<dbReference type="Proteomes" id="UP000013097">
    <property type="component" value="Unassembled WGS sequence"/>
</dbReference>
<sequence>MENIIIKDCPVIKDVKLNKSVLTELKEAIQSKHTSLINFDTEIFNIKDNIRILNGELLKLESDRKEIEELIVEGNPALASKLIPLNKDISEKKKEIEELKNTVYSMLELKEQQKNKLEKGIYSKFLDSYYLQNEFDENAKKLQLQLYSLLYKAFEITTALKDLEHEYVDSVEHEFRSYKPHRSFIETFPSRSYINNAKDNFINDGHFNAYSYDRIKPFVEALEGFKGNEEISIYK</sequence>
<evidence type="ECO:0000313" key="2">
    <source>
        <dbReference type="EMBL" id="ENZ02004.1"/>
    </source>
</evidence>
<organism evidence="2 3">
    <name type="scientific">Clostridium thermobutyricum</name>
    <dbReference type="NCBI Taxonomy" id="29372"/>
    <lineage>
        <taxon>Bacteria</taxon>
        <taxon>Bacillati</taxon>
        <taxon>Bacillota</taxon>
        <taxon>Clostridia</taxon>
        <taxon>Eubacteriales</taxon>
        <taxon>Clostridiaceae</taxon>
        <taxon>Clostridium</taxon>
    </lineage>
</organism>
<dbReference type="HOGENOM" id="CLU_1178587_0_0_9"/>
<evidence type="ECO:0000313" key="3">
    <source>
        <dbReference type="Proteomes" id="UP000013097"/>
    </source>
</evidence>
<comment type="caution">
    <text evidence="2">The sequence shown here is derived from an EMBL/GenBank/DDBJ whole genome shotgun (WGS) entry which is preliminary data.</text>
</comment>
<evidence type="ECO:0000256" key="1">
    <source>
        <dbReference type="SAM" id="Coils"/>
    </source>
</evidence>
<gene>
    <name evidence="2" type="ORF">HMPREF1092_01239</name>
</gene>
<keyword evidence="1" id="KW-0175">Coiled coil</keyword>
<reference evidence="2 3" key="1">
    <citation type="submission" date="2013-01" db="EMBL/GenBank/DDBJ databases">
        <title>The Genome Sequence of Clostridium colicanis 209318.</title>
        <authorList>
            <consortium name="The Broad Institute Genome Sequencing Platform"/>
            <person name="Earl A."/>
            <person name="Ward D."/>
            <person name="Feldgarden M."/>
            <person name="Gevers D."/>
            <person name="Courvalin P."/>
            <person name="Lambert T."/>
            <person name="Walker B."/>
            <person name="Young S.K."/>
            <person name="Zeng Q."/>
            <person name="Gargeya S."/>
            <person name="Fitzgerald M."/>
            <person name="Haas B."/>
            <person name="Abouelleil A."/>
            <person name="Alvarado L."/>
            <person name="Arachchi H.M."/>
            <person name="Berlin A.M."/>
            <person name="Chapman S.B."/>
            <person name="Dewar J."/>
            <person name="Goldberg J."/>
            <person name="Griggs A."/>
            <person name="Gujja S."/>
            <person name="Hansen M."/>
            <person name="Howarth C."/>
            <person name="Imamovic A."/>
            <person name="Larimer J."/>
            <person name="McCowan C."/>
            <person name="Murphy C."/>
            <person name="Neiman D."/>
            <person name="Pearson M."/>
            <person name="Priest M."/>
            <person name="Roberts A."/>
            <person name="Saif S."/>
            <person name="Shea T."/>
            <person name="Sisk P."/>
            <person name="Sykes S."/>
            <person name="Wortman J."/>
            <person name="Nusbaum C."/>
            <person name="Birren B."/>
        </authorList>
    </citation>
    <scope>NUCLEOTIDE SEQUENCE [LARGE SCALE GENOMIC DNA]</scope>
    <source>
        <strain evidence="2 3">209318</strain>
    </source>
</reference>
<dbReference type="PATRIC" id="fig|999411.4.peg.1214"/>
<protein>
    <submittedName>
        <fullName evidence="2">Uncharacterized protein</fullName>
    </submittedName>
</protein>
<dbReference type="EMBL" id="AGYT01000008">
    <property type="protein sequence ID" value="ENZ02004.1"/>
    <property type="molecule type" value="Genomic_DNA"/>
</dbReference>
<dbReference type="RefSeq" id="WP_002597740.1">
    <property type="nucleotide sequence ID" value="NZ_KB850956.1"/>
</dbReference>
<accession>N9Y1H3</accession>
<feature type="coiled-coil region" evidence="1">
    <location>
        <begin position="50"/>
        <end position="116"/>
    </location>
</feature>
<proteinExistence type="predicted"/>
<name>N9Y1H3_9CLOT</name>